<feature type="compositionally biased region" description="Polar residues" evidence="1">
    <location>
        <begin position="1"/>
        <end position="12"/>
    </location>
</feature>
<proteinExistence type="predicted"/>
<comment type="caution">
    <text evidence="2">The sequence shown here is derived from an EMBL/GenBank/DDBJ whole genome shotgun (WGS) entry which is preliminary data.</text>
</comment>
<evidence type="ECO:0000313" key="3">
    <source>
        <dbReference type="Proteomes" id="UP000316759"/>
    </source>
</evidence>
<keyword evidence="3" id="KW-1185">Reference proteome</keyword>
<feature type="region of interest" description="Disordered" evidence="1">
    <location>
        <begin position="1"/>
        <end position="77"/>
    </location>
</feature>
<feature type="compositionally biased region" description="Basic and acidic residues" evidence="1">
    <location>
        <begin position="39"/>
        <end position="49"/>
    </location>
</feature>
<name>A0A504Y4I0_FASGI</name>
<evidence type="ECO:0000256" key="1">
    <source>
        <dbReference type="SAM" id="MobiDB-lite"/>
    </source>
</evidence>
<dbReference type="EMBL" id="SUNJ01015321">
    <property type="protein sequence ID" value="TPP55833.1"/>
    <property type="molecule type" value="Genomic_DNA"/>
</dbReference>
<gene>
    <name evidence="2" type="ORF">FGIG_11436</name>
</gene>
<dbReference type="AlphaFoldDB" id="A0A504Y4I0"/>
<evidence type="ECO:0000313" key="2">
    <source>
        <dbReference type="EMBL" id="TPP55833.1"/>
    </source>
</evidence>
<reference evidence="2 3" key="1">
    <citation type="submission" date="2019-04" db="EMBL/GenBank/DDBJ databases">
        <title>Annotation for the trematode Fasciola gigantica.</title>
        <authorList>
            <person name="Choi Y.-J."/>
        </authorList>
    </citation>
    <scope>NUCLEOTIDE SEQUENCE [LARGE SCALE GENOMIC DNA]</scope>
    <source>
        <strain evidence="2">Uganda_cow_1</strain>
    </source>
</reference>
<dbReference type="Proteomes" id="UP000316759">
    <property type="component" value="Unassembled WGS sequence"/>
</dbReference>
<sequence>MGASANPGSTTALPRVREWRRPHPKIAEESPYWGQWGKRKQEGEKDIRRTPRAGTTESHPNPTRPKEEAQRPAGECQQTALDDLRLQNDSAKYDGGQLGLSVPELRVDLAELAEDLCYPQFREISSRWVRIRASSSVGRSLIFIALDVRHWQLTCPDASIVHGLKSNVPWKPHEN</sequence>
<protein>
    <submittedName>
        <fullName evidence="2">Uncharacterized protein</fullName>
    </submittedName>
</protein>
<feature type="compositionally biased region" description="Basic and acidic residues" evidence="1">
    <location>
        <begin position="15"/>
        <end position="28"/>
    </location>
</feature>
<accession>A0A504Y4I0</accession>
<organism evidence="2 3">
    <name type="scientific">Fasciola gigantica</name>
    <name type="common">Giant liver fluke</name>
    <dbReference type="NCBI Taxonomy" id="46835"/>
    <lineage>
        <taxon>Eukaryota</taxon>
        <taxon>Metazoa</taxon>
        <taxon>Spiralia</taxon>
        <taxon>Lophotrochozoa</taxon>
        <taxon>Platyhelminthes</taxon>
        <taxon>Trematoda</taxon>
        <taxon>Digenea</taxon>
        <taxon>Plagiorchiida</taxon>
        <taxon>Echinostomata</taxon>
        <taxon>Echinostomatoidea</taxon>
        <taxon>Fasciolidae</taxon>
        <taxon>Fasciola</taxon>
    </lineage>
</organism>